<dbReference type="Proteomes" id="UP001175000">
    <property type="component" value="Unassembled WGS sequence"/>
</dbReference>
<feature type="compositionally biased region" description="Basic and acidic residues" evidence="1">
    <location>
        <begin position="7"/>
        <end position="29"/>
    </location>
</feature>
<evidence type="ECO:0000256" key="1">
    <source>
        <dbReference type="SAM" id="MobiDB-lite"/>
    </source>
</evidence>
<feature type="compositionally biased region" description="Polar residues" evidence="1">
    <location>
        <begin position="236"/>
        <end position="256"/>
    </location>
</feature>
<evidence type="ECO:0000313" key="2">
    <source>
        <dbReference type="EMBL" id="KAK0612009.1"/>
    </source>
</evidence>
<sequence>MSSSQGDKGKNGREMPKDVKSRRTAERKGVAARGPGPEYVACADAYVPMYSYHPGRGRTIEGAEAENQYTSVEGPPEMWLSYGEAAGVLPPGQDPASFSGYAEADATRSDHHYQPQQGGVPMFLGPRYEEAGSDAYNLPDEVSQPMNNTMSPYRLHVDAMDRLLTENKNKRRKERTEQEQKERQQPRTGGEFSSRTQQTGRPTTVEPRWESRRRKKEEEEEKQKLTREWDDRAGTKPSSDTSVTDEFLSPQKQYNLPPTPDLASHQHQGLAGYTAEDTQHNAYNDPSQALYSHHFQGRHEETTNAYNQRADIRRLQARGLDTGATLEDPGEGPAGYSKAYTTYPQGSNNDTGELQQLPEDNSEVGYRDHRRRAKPAAASYGDRGVSKSDPYYNTGVPSGNSSHPGGYDSQDYTYDSDDDTTQTPSRYPEYYSQRPKTSKNNAKGKTQGTKHRHGSSKLDSRISFSKEPYRQKSSLKKTPSYYLETYPRETQPQDGYS</sequence>
<feature type="compositionally biased region" description="Polar residues" evidence="1">
    <location>
        <begin position="434"/>
        <end position="447"/>
    </location>
</feature>
<evidence type="ECO:0000313" key="3">
    <source>
        <dbReference type="Proteomes" id="UP001175000"/>
    </source>
</evidence>
<dbReference type="AlphaFoldDB" id="A0AA39W4N0"/>
<feature type="region of interest" description="Disordered" evidence="1">
    <location>
        <begin position="165"/>
        <end position="497"/>
    </location>
</feature>
<dbReference type="EMBL" id="JAULSU010000007">
    <property type="protein sequence ID" value="KAK0612009.1"/>
    <property type="molecule type" value="Genomic_DNA"/>
</dbReference>
<proteinExistence type="predicted"/>
<feature type="compositionally biased region" description="Polar residues" evidence="1">
    <location>
        <begin position="488"/>
        <end position="497"/>
    </location>
</feature>
<feature type="compositionally biased region" description="Polar residues" evidence="1">
    <location>
        <begin position="339"/>
        <end position="354"/>
    </location>
</feature>
<feature type="compositionally biased region" description="Polar residues" evidence="1">
    <location>
        <begin position="191"/>
        <end position="202"/>
    </location>
</feature>
<gene>
    <name evidence="2" type="ORF">B0T14DRAFT_531440</name>
</gene>
<feature type="compositionally biased region" description="Basic and acidic residues" evidence="1">
    <location>
        <begin position="165"/>
        <end position="185"/>
    </location>
</feature>
<feature type="non-terminal residue" evidence="2">
    <location>
        <position position="497"/>
    </location>
</feature>
<reference evidence="2" key="1">
    <citation type="submission" date="2023-06" db="EMBL/GenBank/DDBJ databases">
        <title>Genome-scale phylogeny and comparative genomics of the fungal order Sordariales.</title>
        <authorList>
            <consortium name="Lawrence Berkeley National Laboratory"/>
            <person name="Hensen N."/>
            <person name="Bonometti L."/>
            <person name="Westerberg I."/>
            <person name="Brannstrom I.O."/>
            <person name="Guillou S."/>
            <person name="Cros-Aarteil S."/>
            <person name="Calhoun S."/>
            <person name="Haridas S."/>
            <person name="Kuo A."/>
            <person name="Mondo S."/>
            <person name="Pangilinan J."/>
            <person name="Riley R."/>
            <person name="Labutti K."/>
            <person name="Andreopoulos B."/>
            <person name="Lipzen A."/>
            <person name="Chen C."/>
            <person name="Yanf M."/>
            <person name="Daum C."/>
            <person name="Ng V."/>
            <person name="Clum A."/>
            <person name="Steindorff A."/>
            <person name="Ohm R."/>
            <person name="Martin F."/>
            <person name="Silar P."/>
            <person name="Natvig D."/>
            <person name="Lalanne C."/>
            <person name="Gautier V."/>
            <person name="Ament-Velasquez S.L."/>
            <person name="Kruys A."/>
            <person name="Hutchinson M.I."/>
            <person name="Powell A.J."/>
            <person name="Barry K."/>
            <person name="Miller A.N."/>
            <person name="Grigoriev I.V."/>
            <person name="Debuchy R."/>
            <person name="Gladieux P."/>
            <person name="Thoren M.H."/>
            <person name="Johannesson H."/>
        </authorList>
    </citation>
    <scope>NUCLEOTIDE SEQUENCE</scope>
    <source>
        <strain evidence="2">CBS 606.72</strain>
    </source>
</reference>
<feature type="compositionally biased region" description="Basic and acidic residues" evidence="1">
    <location>
        <begin position="221"/>
        <end position="234"/>
    </location>
</feature>
<organism evidence="2 3">
    <name type="scientific">Immersiella caudata</name>
    <dbReference type="NCBI Taxonomy" id="314043"/>
    <lineage>
        <taxon>Eukaryota</taxon>
        <taxon>Fungi</taxon>
        <taxon>Dikarya</taxon>
        <taxon>Ascomycota</taxon>
        <taxon>Pezizomycotina</taxon>
        <taxon>Sordariomycetes</taxon>
        <taxon>Sordariomycetidae</taxon>
        <taxon>Sordariales</taxon>
        <taxon>Lasiosphaeriaceae</taxon>
        <taxon>Immersiella</taxon>
    </lineage>
</organism>
<comment type="caution">
    <text evidence="2">The sequence shown here is derived from an EMBL/GenBank/DDBJ whole genome shotgun (WGS) entry which is preliminary data.</text>
</comment>
<feature type="compositionally biased region" description="Polar residues" evidence="1">
    <location>
        <begin position="280"/>
        <end position="290"/>
    </location>
</feature>
<name>A0AA39W4N0_9PEZI</name>
<accession>A0AA39W4N0</accession>
<protein>
    <submittedName>
        <fullName evidence="2">Uncharacterized protein</fullName>
    </submittedName>
</protein>
<keyword evidence="3" id="KW-1185">Reference proteome</keyword>
<feature type="region of interest" description="Disordered" evidence="1">
    <location>
        <begin position="1"/>
        <end position="36"/>
    </location>
</feature>